<comment type="similarity">
    <text evidence="2">Belongs to the UPF0702 family.</text>
</comment>
<dbReference type="Gene3D" id="3.30.240.20">
    <property type="entry name" value="bsu07140 like domains"/>
    <property type="match status" value="1"/>
</dbReference>
<evidence type="ECO:0000256" key="1">
    <source>
        <dbReference type="ARBA" id="ARBA00004651"/>
    </source>
</evidence>
<keyword evidence="4 7" id="KW-0812">Transmembrane</keyword>
<organism evidence="9 10">
    <name type="scientific">Paenibacillus tianjinensis</name>
    <dbReference type="NCBI Taxonomy" id="2810347"/>
    <lineage>
        <taxon>Bacteria</taxon>
        <taxon>Bacillati</taxon>
        <taxon>Bacillota</taxon>
        <taxon>Bacilli</taxon>
        <taxon>Bacillales</taxon>
        <taxon>Paenibacillaceae</taxon>
        <taxon>Paenibacillus</taxon>
    </lineage>
</organism>
<dbReference type="PANTHER" id="PTHR34582">
    <property type="entry name" value="UPF0702 TRANSMEMBRANE PROTEIN YCAP"/>
    <property type="match status" value="1"/>
</dbReference>
<dbReference type="InterPro" id="IPR007353">
    <property type="entry name" value="DUF421"/>
</dbReference>
<keyword evidence="10" id="KW-1185">Reference proteome</keyword>
<dbReference type="RefSeq" id="WP_206104094.1">
    <property type="nucleotide sequence ID" value="NZ_CP070969.1"/>
</dbReference>
<sequence>MDLDWIWKSAFLVVVGIILLRIAGRKSISQMSIATTVIMISIGTTIVQPIANHELWKAVGSATVFILSLLLIEYLQLKYNWLEKLLSGKSKTVIENGQINVHNLRAIRMSVDQLEIRLREQGISSFKDVKTATLEPNGQLGYELMRHAKPVTIGELERMLGLKPQDKKEQGPLFKEVIQDHHESGVDSTLQ</sequence>
<keyword evidence="6 7" id="KW-0472">Membrane</keyword>
<evidence type="ECO:0000256" key="6">
    <source>
        <dbReference type="ARBA" id="ARBA00023136"/>
    </source>
</evidence>
<proteinExistence type="inferred from homology"/>
<evidence type="ECO:0000313" key="9">
    <source>
        <dbReference type="EMBL" id="QSF46627.1"/>
    </source>
</evidence>
<evidence type="ECO:0000256" key="3">
    <source>
        <dbReference type="ARBA" id="ARBA00022475"/>
    </source>
</evidence>
<evidence type="ECO:0000259" key="8">
    <source>
        <dbReference type="Pfam" id="PF04239"/>
    </source>
</evidence>
<dbReference type="PANTHER" id="PTHR34582:SF2">
    <property type="entry name" value="UPF0702 TRANSMEMBRANE PROTEIN YDFR"/>
    <property type="match status" value="1"/>
</dbReference>
<dbReference type="Pfam" id="PF04239">
    <property type="entry name" value="DUF421"/>
    <property type="match status" value="1"/>
</dbReference>
<name>A0ABX7LF01_9BACL</name>
<comment type="subcellular location">
    <subcellularLocation>
        <location evidence="1">Cell membrane</location>
        <topology evidence="1">Multi-pass membrane protein</topology>
    </subcellularLocation>
</comment>
<feature type="transmembrane region" description="Helical" evidence="7">
    <location>
        <begin position="56"/>
        <end position="75"/>
    </location>
</feature>
<accession>A0ABX7LF01</accession>
<evidence type="ECO:0000256" key="4">
    <source>
        <dbReference type="ARBA" id="ARBA00022692"/>
    </source>
</evidence>
<dbReference type="InterPro" id="IPR023090">
    <property type="entry name" value="UPF0702_alpha/beta_dom_sf"/>
</dbReference>
<keyword evidence="3" id="KW-1003">Cell membrane</keyword>
<evidence type="ECO:0000256" key="2">
    <source>
        <dbReference type="ARBA" id="ARBA00006448"/>
    </source>
</evidence>
<evidence type="ECO:0000256" key="7">
    <source>
        <dbReference type="SAM" id="Phobius"/>
    </source>
</evidence>
<evidence type="ECO:0000256" key="5">
    <source>
        <dbReference type="ARBA" id="ARBA00022989"/>
    </source>
</evidence>
<dbReference type="Proteomes" id="UP000663452">
    <property type="component" value="Chromosome"/>
</dbReference>
<evidence type="ECO:0000313" key="10">
    <source>
        <dbReference type="Proteomes" id="UP000663452"/>
    </source>
</evidence>
<feature type="transmembrane region" description="Helical" evidence="7">
    <location>
        <begin position="6"/>
        <end position="24"/>
    </location>
</feature>
<feature type="domain" description="YetF C-terminal" evidence="8">
    <location>
        <begin position="78"/>
        <end position="147"/>
    </location>
</feature>
<dbReference type="EMBL" id="CP070969">
    <property type="protein sequence ID" value="QSF46627.1"/>
    <property type="molecule type" value="Genomic_DNA"/>
</dbReference>
<gene>
    <name evidence="9" type="ORF">JRJ22_08695</name>
</gene>
<protein>
    <submittedName>
        <fullName evidence="9">DUF421 domain-containing protein</fullName>
    </submittedName>
</protein>
<reference evidence="9 10" key="1">
    <citation type="submission" date="2021-02" db="EMBL/GenBank/DDBJ databases">
        <title>Paenibacillus tianjinensis sp. nov.</title>
        <authorList>
            <person name="Liu H."/>
        </authorList>
    </citation>
    <scope>NUCLEOTIDE SEQUENCE [LARGE SCALE GENOMIC DNA]</scope>
    <source>
        <strain evidence="9 10">TB2019</strain>
    </source>
</reference>
<feature type="transmembrane region" description="Helical" evidence="7">
    <location>
        <begin position="31"/>
        <end position="50"/>
    </location>
</feature>
<keyword evidence="5 7" id="KW-1133">Transmembrane helix</keyword>